<dbReference type="PANTHER" id="PTHR22648:SF0">
    <property type="entry name" value="TRANSCRIPTION TERMINATION_ANTITERMINATION PROTEIN NUSA"/>
    <property type="match status" value="1"/>
</dbReference>
<dbReference type="CDD" id="cd22529">
    <property type="entry name" value="KH-II_NusA_rpt2"/>
    <property type="match status" value="1"/>
</dbReference>
<protein>
    <submittedName>
        <fullName evidence="8">Transcription elongation protein nusA</fullName>
    </submittedName>
</protein>
<name>D9PG30_9ZZZZ</name>
<reference evidence="8" key="1">
    <citation type="submission" date="2010-07" db="EMBL/GenBank/DDBJ databases">
        <authorList>
            <consortium name="CONSOLIDER consortium CSD2007-00005"/>
            <person name="Guazzaroni M.-E."/>
            <person name="Richter M."/>
            <person name="Garcia-Salamanca A."/>
            <person name="Yarza P."/>
            <person name="Ferrer M."/>
        </authorList>
    </citation>
    <scope>NUCLEOTIDE SEQUENCE</scope>
</reference>
<evidence type="ECO:0000259" key="7">
    <source>
        <dbReference type="SMART" id="SM00322"/>
    </source>
</evidence>
<organism evidence="8">
    <name type="scientific">sediment metagenome</name>
    <dbReference type="NCBI Taxonomy" id="749907"/>
    <lineage>
        <taxon>unclassified sequences</taxon>
        <taxon>metagenomes</taxon>
        <taxon>ecological metagenomes</taxon>
    </lineage>
</organism>
<dbReference type="PROSITE" id="PS50084">
    <property type="entry name" value="KH_TYPE_1"/>
    <property type="match status" value="1"/>
</dbReference>
<dbReference type="FunFam" id="3.30.300.20:FF:000005">
    <property type="entry name" value="Transcription termination/antitermination protein NusA"/>
    <property type="match status" value="1"/>
</dbReference>
<keyword evidence="3" id="KW-0889">Transcription antitermination</keyword>
<evidence type="ECO:0000256" key="3">
    <source>
        <dbReference type="ARBA" id="ARBA00022814"/>
    </source>
</evidence>
<dbReference type="InterPro" id="IPR015946">
    <property type="entry name" value="KH_dom-like_a/b"/>
</dbReference>
<dbReference type="GO" id="GO:0003723">
    <property type="term" value="F:RNA binding"/>
    <property type="evidence" value="ECO:0007669"/>
    <property type="project" value="UniProtKB-KW"/>
</dbReference>
<keyword evidence="2" id="KW-0963">Cytoplasm</keyword>
<keyword evidence="1" id="KW-0806">Transcription termination</keyword>
<dbReference type="NCBIfam" id="TIGR01953">
    <property type="entry name" value="NusA"/>
    <property type="match status" value="1"/>
</dbReference>
<proteinExistence type="predicted"/>
<dbReference type="InterPro" id="IPR030842">
    <property type="entry name" value="TF_NusA_bacterial"/>
</dbReference>
<evidence type="ECO:0000256" key="6">
    <source>
        <dbReference type="ARBA" id="ARBA00023163"/>
    </source>
</evidence>
<evidence type="ECO:0000256" key="4">
    <source>
        <dbReference type="ARBA" id="ARBA00022884"/>
    </source>
</evidence>
<dbReference type="SMART" id="SM00322">
    <property type="entry name" value="KH"/>
    <property type="match status" value="2"/>
</dbReference>
<dbReference type="Gene3D" id="2.40.50.140">
    <property type="entry name" value="Nucleic acid-binding proteins"/>
    <property type="match status" value="1"/>
</dbReference>
<feature type="domain" description="K Homology" evidence="7">
    <location>
        <begin position="158"/>
        <end position="211"/>
    </location>
</feature>
<comment type="caution">
    <text evidence="8">The sequence shown here is derived from an EMBL/GenBank/DDBJ whole genome shotgun (WGS) entry which is preliminary data.</text>
</comment>
<dbReference type="InterPro" id="IPR009019">
    <property type="entry name" value="KH_sf_prok-type"/>
</dbReference>
<gene>
    <name evidence="8" type="primary">nusA</name>
    <name evidence="8" type="ORF">LDC_0475</name>
</gene>
<feature type="non-terminal residue" evidence="8">
    <location>
        <position position="1"/>
    </location>
</feature>
<keyword evidence="5" id="KW-0805">Transcription regulation</keyword>
<dbReference type="SUPFAM" id="SSF54814">
    <property type="entry name" value="Prokaryotic type KH domain (KH-domain type II)"/>
    <property type="match status" value="2"/>
</dbReference>
<dbReference type="Gene3D" id="3.30.300.20">
    <property type="match status" value="2"/>
</dbReference>
<dbReference type="InterPro" id="IPR004087">
    <property type="entry name" value="KH_dom"/>
</dbReference>
<reference evidence="8" key="2">
    <citation type="journal article" date="2011" name="Microb. Ecol.">
        <title>Taxonomic and Functional Metagenomic Profiling of the Microbial Community in the Anoxic Sediment of a Sub-saline Shallow Lake (Laguna de Carrizo, Central Spain).</title>
        <authorList>
            <person name="Ferrer M."/>
            <person name="Guazzaroni M.E."/>
            <person name="Richter M."/>
            <person name="Garcia-Salamanca A."/>
            <person name="Yarza P."/>
            <person name="Suarez-Suarez A."/>
            <person name="Solano J."/>
            <person name="Alcaide M."/>
            <person name="van Dillewijn P."/>
            <person name="Molina-Henares M.A."/>
            <person name="Lopez-Cortes N."/>
            <person name="Al-Ramahi Y."/>
            <person name="Guerrero C."/>
            <person name="Acosta A."/>
            <person name="de Eugenio L.I."/>
            <person name="Martinez V."/>
            <person name="Marques S."/>
            <person name="Rojo F."/>
            <person name="Santero E."/>
            <person name="Genilloud O."/>
            <person name="Perez-Perez J."/>
            <person name="Rossello-Mora R."/>
            <person name="Ramos J.L."/>
        </authorList>
    </citation>
    <scope>NUCLEOTIDE SEQUENCE</scope>
</reference>
<evidence type="ECO:0000256" key="1">
    <source>
        <dbReference type="ARBA" id="ARBA00022472"/>
    </source>
</evidence>
<dbReference type="CDD" id="cd02134">
    <property type="entry name" value="KH-II_NusA_rpt1"/>
    <property type="match status" value="1"/>
</dbReference>
<dbReference type="InterPro" id="IPR025249">
    <property type="entry name" value="TF_NusA_KH_1st"/>
</dbReference>
<dbReference type="AlphaFoldDB" id="D9PG30"/>
<dbReference type="InterPro" id="IPR058582">
    <property type="entry name" value="KH_NusA_2nd"/>
</dbReference>
<dbReference type="Pfam" id="PF13184">
    <property type="entry name" value="KH_NusA_1st"/>
    <property type="match status" value="1"/>
</dbReference>
<dbReference type="InterPro" id="IPR010213">
    <property type="entry name" value="TF_NusA"/>
</dbReference>
<evidence type="ECO:0000313" key="8">
    <source>
        <dbReference type="EMBL" id="EFK97485.1"/>
    </source>
</evidence>
<dbReference type="InterPro" id="IPR012340">
    <property type="entry name" value="NA-bd_OB-fold"/>
</dbReference>
<evidence type="ECO:0000256" key="5">
    <source>
        <dbReference type="ARBA" id="ARBA00023015"/>
    </source>
</evidence>
<dbReference type="EMBL" id="ADZX01000164">
    <property type="protein sequence ID" value="EFK97485.1"/>
    <property type="molecule type" value="Genomic_DNA"/>
</dbReference>
<dbReference type="GO" id="GO:0006353">
    <property type="term" value="P:DNA-templated transcription termination"/>
    <property type="evidence" value="ECO:0007669"/>
    <property type="project" value="UniProtKB-KW"/>
</dbReference>
<dbReference type="GO" id="GO:0031564">
    <property type="term" value="P:transcription antitermination"/>
    <property type="evidence" value="ECO:0007669"/>
    <property type="project" value="UniProtKB-KW"/>
</dbReference>
<dbReference type="GO" id="GO:0005829">
    <property type="term" value="C:cytosol"/>
    <property type="evidence" value="ECO:0007669"/>
    <property type="project" value="TreeGrafter"/>
</dbReference>
<dbReference type="PANTHER" id="PTHR22648">
    <property type="entry name" value="TRANSCRIPTION TERMINATION FACTOR NUSA"/>
    <property type="match status" value="1"/>
</dbReference>
<dbReference type="Pfam" id="PF26594">
    <property type="entry name" value="KH_NusA_2nd"/>
    <property type="match status" value="1"/>
</dbReference>
<evidence type="ECO:0000256" key="2">
    <source>
        <dbReference type="ARBA" id="ARBA00022490"/>
    </source>
</evidence>
<keyword evidence="6" id="KW-0804">Transcription</keyword>
<accession>D9PG30</accession>
<sequence length="211" mass="23056">KEVIIMDIGKTQGVLPSSERIPQERYTMNLKTKVLIKDVRKDDLQSGSTIILSRSDPAFIEALFKQEVPEMQSGVVKIESIARESGERTKIAVSSSDEKVDPSGACIGQRGVRVQAVTDELNGEKIDIINFNRNIEKFIASSLQPAHVTDVILDEDTKTARVRVAADQLSLAIGNNGQNVRLAAKLTGWKITIEAEDAVAAVVEEAVKETE</sequence>
<keyword evidence="4" id="KW-0694">RNA-binding</keyword>
<feature type="domain" description="K Homology" evidence="7">
    <location>
        <begin position="85"/>
        <end position="157"/>
    </location>
</feature>
<dbReference type="FunFam" id="3.30.300.20:FF:000002">
    <property type="entry name" value="Transcription termination/antitermination protein NusA"/>
    <property type="match status" value="1"/>
</dbReference>